<name>A0A5M6IUA6_9PROT</name>
<reference evidence="1 2" key="1">
    <citation type="submission" date="2019-09" db="EMBL/GenBank/DDBJ databases">
        <title>Genome sequence of Rhodovastum atsumiense, a diverse member of the Acetobacteraceae family of non-sulfur purple photosynthetic bacteria.</title>
        <authorList>
            <person name="Meyer T."/>
            <person name="Kyndt J."/>
        </authorList>
    </citation>
    <scope>NUCLEOTIDE SEQUENCE [LARGE SCALE GENOMIC DNA]</scope>
    <source>
        <strain evidence="1 2">DSM 21279</strain>
    </source>
</reference>
<dbReference type="OrthoDB" id="9813438at2"/>
<evidence type="ECO:0000313" key="2">
    <source>
        <dbReference type="Proteomes" id="UP000325255"/>
    </source>
</evidence>
<evidence type="ECO:0000313" key="1">
    <source>
        <dbReference type="EMBL" id="KAA5611900.1"/>
    </source>
</evidence>
<sequence>MQWFEVDRNGLAKILERKGKEFVLYELVQNAWDQQVARVDVRLTKEPGARVAVLRVEDDDPDGFADLRHAWTLFAESGKKGNAEKRGRFNLGEKLVLALCEEAEIVSTKGGVRFDADGRHHLRRCRERGSVFEGRLRLTNAESDACCRAMGRLLAPAGVETTFNGTALRPREPVATFEASLRTEVSDTEGNLRPATRKTVVRVHRPAPGETGTLYEMGIPVVETGDGYHVDVQQKVPLGFEREHVPPGYLRTLRALVLNAVHEQLPKKQATSVWVREALGTSGISADAVRSVIRHRFGRKAVVHDPSDLEANKLAIVKGYTVVHGGQLSGDEWKNVRAAGALLPAGQVTPSPKPFSPGGSPLVLVQEHVWSAGEHSFAALARRVALATIDADIAVKIADDPGWRFDGCYGKRRLIANRAALGRRFFEEGASERVLDFLLHELGHEWAPDHLSEDYHRALTKLGARLALAAAREPGLLEHSGQA</sequence>
<dbReference type="Proteomes" id="UP000325255">
    <property type="component" value="Unassembled WGS sequence"/>
</dbReference>
<dbReference type="SUPFAM" id="SSF55874">
    <property type="entry name" value="ATPase domain of HSP90 chaperone/DNA topoisomerase II/histidine kinase"/>
    <property type="match status" value="1"/>
</dbReference>
<dbReference type="EMBL" id="VWPK01000017">
    <property type="protein sequence ID" value="KAA5611900.1"/>
    <property type="molecule type" value="Genomic_DNA"/>
</dbReference>
<accession>A0A5M6IUA6</accession>
<protein>
    <submittedName>
        <fullName evidence="1">Uncharacterized protein</fullName>
    </submittedName>
</protein>
<keyword evidence="2" id="KW-1185">Reference proteome</keyword>
<dbReference type="RefSeq" id="WP_150041201.1">
    <property type="nucleotide sequence ID" value="NZ_OW485605.1"/>
</dbReference>
<dbReference type="AlphaFoldDB" id="A0A5M6IUA6"/>
<organism evidence="1 2">
    <name type="scientific">Rhodovastum atsumiense</name>
    <dbReference type="NCBI Taxonomy" id="504468"/>
    <lineage>
        <taxon>Bacteria</taxon>
        <taxon>Pseudomonadati</taxon>
        <taxon>Pseudomonadota</taxon>
        <taxon>Alphaproteobacteria</taxon>
        <taxon>Acetobacterales</taxon>
        <taxon>Acetobacteraceae</taxon>
        <taxon>Rhodovastum</taxon>
    </lineage>
</organism>
<dbReference type="InterPro" id="IPR036890">
    <property type="entry name" value="HATPase_C_sf"/>
</dbReference>
<comment type="caution">
    <text evidence="1">The sequence shown here is derived from an EMBL/GenBank/DDBJ whole genome shotgun (WGS) entry which is preliminary data.</text>
</comment>
<gene>
    <name evidence="1" type="ORF">F1189_12780</name>
</gene>
<proteinExistence type="predicted"/>